<dbReference type="PRINTS" id="PR00111">
    <property type="entry name" value="ABHYDROLASE"/>
</dbReference>
<organism evidence="4 5">
    <name type="scientific">Acrobeloides nanus</name>
    <dbReference type="NCBI Taxonomy" id="290746"/>
    <lineage>
        <taxon>Eukaryota</taxon>
        <taxon>Metazoa</taxon>
        <taxon>Ecdysozoa</taxon>
        <taxon>Nematoda</taxon>
        <taxon>Chromadorea</taxon>
        <taxon>Rhabditida</taxon>
        <taxon>Tylenchina</taxon>
        <taxon>Cephalobomorpha</taxon>
        <taxon>Cephaloboidea</taxon>
        <taxon>Cephalobidae</taxon>
        <taxon>Acrobeloides</taxon>
    </lineage>
</organism>
<evidence type="ECO:0000256" key="2">
    <source>
        <dbReference type="ARBA" id="ARBA00038334"/>
    </source>
</evidence>
<reference evidence="5" key="1">
    <citation type="submission" date="2022-11" db="UniProtKB">
        <authorList>
            <consortium name="WormBaseParasite"/>
        </authorList>
    </citation>
    <scope>IDENTIFICATION</scope>
</reference>
<comment type="similarity">
    <text evidence="2">Belongs to the AB hydrolase superfamily. Epoxide hydrolase family.</text>
</comment>
<sequence>MLCLHGFPEFWYTWRYQLRYFNKSYRVIAVDMRGYGDSSKPKGYQNYKLDIVVDDIIATIGALGHKSAIIMAHDWGGVVAWRLAVRRPDLVGKLIQINSPHSKVYNELLKNPVQRKRSWYLFMFQCPFLPEIYIKAGDYKWPKNVFRSSETGIKNKENFTEEDMKAWMYTYSRPGSLTPPINYYRAAMRQFRPTPFPNELIQPKTLLIWSEEDAFLVNEAADLTVPLCQEIVLKKLKNASHWAHQDCPELVNQYIEEFLKQS</sequence>
<dbReference type="PRINTS" id="PR00412">
    <property type="entry name" value="EPOXHYDRLASE"/>
</dbReference>
<dbReference type="InterPro" id="IPR000073">
    <property type="entry name" value="AB_hydrolase_1"/>
</dbReference>
<protein>
    <submittedName>
        <fullName evidence="5">AB hydrolase-1 domain-containing protein</fullName>
    </submittedName>
</protein>
<feature type="domain" description="AB hydrolase-1" evidence="3">
    <location>
        <begin position="1"/>
        <end position="244"/>
    </location>
</feature>
<dbReference type="WBParaSite" id="ACRNAN_scaffold6169.g11360.t1">
    <property type="protein sequence ID" value="ACRNAN_scaffold6169.g11360.t1"/>
    <property type="gene ID" value="ACRNAN_scaffold6169.g11360"/>
</dbReference>
<name>A0A914E768_9BILA</name>
<dbReference type="InterPro" id="IPR000639">
    <property type="entry name" value="Epox_hydrolase-like"/>
</dbReference>
<dbReference type="SUPFAM" id="SSF53474">
    <property type="entry name" value="alpha/beta-Hydrolases"/>
    <property type="match status" value="1"/>
</dbReference>
<dbReference type="AlphaFoldDB" id="A0A914E768"/>
<dbReference type="GO" id="GO:0004301">
    <property type="term" value="F:epoxide hydrolase activity"/>
    <property type="evidence" value="ECO:0007669"/>
    <property type="project" value="UniProtKB-ARBA"/>
</dbReference>
<keyword evidence="4" id="KW-1185">Reference proteome</keyword>
<proteinExistence type="inferred from homology"/>
<keyword evidence="1" id="KW-0378">Hydrolase</keyword>
<evidence type="ECO:0000313" key="5">
    <source>
        <dbReference type="WBParaSite" id="ACRNAN_scaffold6169.g11360.t1"/>
    </source>
</evidence>
<dbReference type="Proteomes" id="UP000887540">
    <property type="component" value="Unplaced"/>
</dbReference>
<dbReference type="Pfam" id="PF00561">
    <property type="entry name" value="Abhydrolase_1"/>
    <property type="match status" value="1"/>
</dbReference>
<evidence type="ECO:0000256" key="1">
    <source>
        <dbReference type="ARBA" id="ARBA00022801"/>
    </source>
</evidence>
<dbReference type="PANTHER" id="PTHR43329">
    <property type="entry name" value="EPOXIDE HYDROLASE"/>
    <property type="match status" value="1"/>
</dbReference>
<dbReference type="Gene3D" id="3.40.50.1820">
    <property type="entry name" value="alpha/beta hydrolase"/>
    <property type="match status" value="1"/>
</dbReference>
<accession>A0A914E768</accession>
<evidence type="ECO:0000259" key="3">
    <source>
        <dbReference type="Pfam" id="PF00561"/>
    </source>
</evidence>
<evidence type="ECO:0000313" key="4">
    <source>
        <dbReference type="Proteomes" id="UP000887540"/>
    </source>
</evidence>
<dbReference type="InterPro" id="IPR029058">
    <property type="entry name" value="AB_hydrolase_fold"/>
</dbReference>